<dbReference type="GO" id="GO:0004185">
    <property type="term" value="F:serine-type carboxypeptidase activity"/>
    <property type="evidence" value="ECO:0007669"/>
    <property type="project" value="InterPro"/>
</dbReference>
<keyword evidence="4" id="KW-0645">Protease</keyword>
<dbReference type="NCBIfam" id="TIGR00666">
    <property type="entry name" value="PBP4"/>
    <property type="match status" value="1"/>
</dbReference>
<proteinExistence type="inferred from homology"/>
<dbReference type="PANTHER" id="PTHR30023">
    <property type="entry name" value="D-ALANYL-D-ALANINE CARBOXYPEPTIDASE"/>
    <property type="match status" value="1"/>
</dbReference>
<dbReference type="GO" id="GO:0000270">
    <property type="term" value="P:peptidoglycan metabolic process"/>
    <property type="evidence" value="ECO:0007669"/>
    <property type="project" value="TreeGrafter"/>
</dbReference>
<dbReference type="SUPFAM" id="SSF56601">
    <property type="entry name" value="beta-lactamase/transpeptidase-like"/>
    <property type="match status" value="1"/>
</dbReference>
<dbReference type="Pfam" id="PF02113">
    <property type="entry name" value="Peptidase_S13"/>
    <property type="match status" value="1"/>
</dbReference>
<evidence type="ECO:0000256" key="3">
    <source>
        <dbReference type="SAM" id="SignalP"/>
    </source>
</evidence>
<dbReference type="Gene3D" id="3.40.710.10">
    <property type="entry name" value="DD-peptidase/beta-lactamase superfamily"/>
    <property type="match status" value="2"/>
</dbReference>
<dbReference type="RefSeq" id="WP_095373184.1">
    <property type="nucleotide sequence ID" value="NZ_CP022983.1"/>
</dbReference>
<dbReference type="AlphaFoldDB" id="A0A248TNF2"/>
<dbReference type="PANTHER" id="PTHR30023:SF0">
    <property type="entry name" value="PENICILLIN-SENSITIVE CARBOXYPEPTIDASE A"/>
    <property type="match status" value="1"/>
</dbReference>
<accession>A0A248TNF2</accession>
<protein>
    <submittedName>
        <fullName evidence="4">D-alanyl-D-alanine carboxypeptidase/D-alanyl-D-alanine-endopeptidase</fullName>
    </submittedName>
</protein>
<dbReference type="Gene3D" id="3.50.80.20">
    <property type="entry name" value="D-Ala-D-Ala carboxypeptidase C, peptidase S13"/>
    <property type="match status" value="1"/>
</dbReference>
<dbReference type="InterPro" id="IPR012338">
    <property type="entry name" value="Beta-lactam/transpept-like"/>
</dbReference>
<evidence type="ECO:0000256" key="2">
    <source>
        <dbReference type="ARBA" id="ARBA00022801"/>
    </source>
</evidence>
<evidence type="ECO:0000256" key="1">
    <source>
        <dbReference type="ARBA" id="ARBA00006096"/>
    </source>
</evidence>
<evidence type="ECO:0000313" key="4">
    <source>
        <dbReference type="EMBL" id="ASV69620.1"/>
    </source>
</evidence>
<organism evidence="4 5">
    <name type="scientific">Cytobacillus kochii</name>
    <dbReference type="NCBI Taxonomy" id="859143"/>
    <lineage>
        <taxon>Bacteria</taxon>
        <taxon>Bacillati</taxon>
        <taxon>Bacillota</taxon>
        <taxon>Bacilli</taxon>
        <taxon>Bacillales</taxon>
        <taxon>Bacillaceae</taxon>
        <taxon>Cytobacillus</taxon>
    </lineage>
</organism>
<feature type="signal peptide" evidence="3">
    <location>
        <begin position="1"/>
        <end position="25"/>
    </location>
</feature>
<comment type="similarity">
    <text evidence="1">Belongs to the peptidase S13 family.</text>
</comment>
<sequence>MKKALVSLLTVVLLFSIAYTPFQSAVEPKVSANEEGDELVQKLNQLINNDPLLAGALAGVSVRSAEEGKIVYEHIADTRLRPASNMKLLTAAAALSVLGEDYRFKTELLSIGQQRGSVHHGDIYLKGYGDPTLLKEDFTNMAKALKKQGIKMIKGQLIADDSWYDDERLSEDIIWKDESYYYGAQISALTVSPNEDYDAGSVIVEVKPGKQEGKKPEITLQPNNRYVKINNNAKTVGASDKKEIDIVREHGTNEITITGTIPIEATSSREWIAVWEPTQYALELLKDSLADEGIKIHGGVKVGVAPNQTEVLYEQQSMPLEELLIPFMKLSNNTHAEILIKEMGKVVKNEGSWDAGLEVLADELNAWGINQDTMLLRDGSGISHVTLLPANELSKLLYEVQKESWFDVYFHSLPVAGHADRMVGGTLRNRLKNSPAEGHVYAKTGSISTVSSLSGYVDNKSGERYVFSIILNNMVDGSKGKIIEDKIATILAEQ</sequence>
<reference evidence="4 5" key="1">
    <citation type="submission" date="2017-08" db="EMBL/GenBank/DDBJ databases">
        <title>Complete Genome Sequence of Bacillus kochii Oregon-R-modENCODE STRAIN BDGP4, isolated from Drosophila melanogaster gut.</title>
        <authorList>
            <person name="Wan K.H."/>
            <person name="Yu C."/>
            <person name="Park S."/>
            <person name="Hammonds A.S."/>
            <person name="Booth B.W."/>
            <person name="Celniker S.E."/>
        </authorList>
    </citation>
    <scope>NUCLEOTIDE SEQUENCE [LARGE SCALE GENOMIC DNA]</scope>
    <source>
        <strain evidence="4 5">BDGP4</strain>
    </source>
</reference>
<feature type="chain" id="PRO_5038419701" evidence="3">
    <location>
        <begin position="26"/>
        <end position="494"/>
    </location>
</feature>
<keyword evidence="4" id="KW-0121">Carboxypeptidase</keyword>
<dbReference type="Proteomes" id="UP000215137">
    <property type="component" value="Chromosome"/>
</dbReference>
<dbReference type="GO" id="GO:0006508">
    <property type="term" value="P:proteolysis"/>
    <property type="evidence" value="ECO:0007669"/>
    <property type="project" value="InterPro"/>
</dbReference>
<dbReference type="EMBL" id="CP022983">
    <property type="protein sequence ID" value="ASV69620.1"/>
    <property type="molecule type" value="Genomic_DNA"/>
</dbReference>
<name>A0A248TNF2_9BACI</name>
<dbReference type="KEGG" id="bko:CKF48_21300"/>
<dbReference type="InterPro" id="IPR000667">
    <property type="entry name" value="Peptidase_S13"/>
</dbReference>
<keyword evidence="2" id="KW-0378">Hydrolase</keyword>
<dbReference type="PRINTS" id="PR00922">
    <property type="entry name" value="DADACBPTASE3"/>
</dbReference>
<dbReference type="OrthoDB" id="9802627at2"/>
<gene>
    <name evidence="4" type="primary">dacB</name>
    <name evidence="4" type="ORF">CKF48_21300</name>
</gene>
<keyword evidence="5" id="KW-1185">Reference proteome</keyword>
<evidence type="ECO:0000313" key="5">
    <source>
        <dbReference type="Proteomes" id="UP000215137"/>
    </source>
</evidence>
<keyword evidence="3" id="KW-0732">Signal</keyword>